<dbReference type="Pfam" id="PF00328">
    <property type="entry name" value="His_Phos_2"/>
    <property type="match status" value="1"/>
</dbReference>
<proteinExistence type="inferred from homology"/>
<dbReference type="CDD" id="cd07061">
    <property type="entry name" value="HP_HAP_like"/>
    <property type="match status" value="1"/>
</dbReference>
<keyword evidence="10" id="KW-1185">Reference proteome</keyword>
<protein>
    <recommendedName>
        <fullName evidence="3">acid phosphatase</fullName>
        <ecNumber evidence="3">3.1.3.2</ecNumber>
    </recommendedName>
</protein>
<evidence type="ECO:0000313" key="9">
    <source>
        <dbReference type="EMBL" id="KAL3270628.1"/>
    </source>
</evidence>
<dbReference type="EC" id="3.1.3.2" evidence="3"/>
<evidence type="ECO:0000313" key="10">
    <source>
        <dbReference type="Proteomes" id="UP001516400"/>
    </source>
</evidence>
<dbReference type="PROSITE" id="PS00616">
    <property type="entry name" value="HIS_ACID_PHOSPHAT_1"/>
    <property type="match status" value="1"/>
</dbReference>
<evidence type="ECO:0000256" key="4">
    <source>
        <dbReference type="ARBA" id="ARBA00022729"/>
    </source>
</evidence>
<sequence>MLYFRFLSILLCVVSCNSEKDDLRSVIVIFRHGDRTPLFPYPNDPYNEEKYWPEGLCQLTEIGKTQCFELGKWLRNRYNNFLPAVYNMRDIHFRSTNRDRTLMSVGYLAAGLYGVRNSNSPTIVPIHSRPILQDNLLLMRSVCPRYNELKRRVYQSSTYADIHRKNEELFKFLSEKTGKTVRTVDDILEIFDTLRIEKKRNLKLPEWTLGVFPEPLKNLSLLSMSAEVSNKDMARLKPGLLLNWILEHFNHVLDEKPPFFFRDFKDTDYHQQKFVVFSCHDHVIVNILRTFGLFDMKWPYVSSALIFEYRGNDGKEKYVNFLYKNSTKNVAKLTLKNCSFNCPFHQFQKVVEPFAVNEEIWIKECLLKL</sequence>
<dbReference type="Proteomes" id="UP001516400">
    <property type="component" value="Unassembled WGS sequence"/>
</dbReference>
<name>A0ABD2MVY7_9CUCU</name>
<keyword evidence="5" id="KW-0378">Hydrolase</keyword>
<organism evidence="9 10">
    <name type="scientific">Cryptolaemus montrouzieri</name>
    <dbReference type="NCBI Taxonomy" id="559131"/>
    <lineage>
        <taxon>Eukaryota</taxon>
        <taxon>Metazoa</taxon>
        <taxon>Ecdysozoa</taxon>
        <taxon>Arthropoda</taxon>
        <taxon>Hexapoda</taxon>
        <taxon>Insecta</taxon>
        <taxon>Pterygota</taxon>
        <taxon>Neoptera</taxon>
        <taxon>Endopterygota</taxon>
        <taxon>Coleoptera</taxon>
        <taxon>Polyphaga</taxon>
        <taxon>Cucujiformia</taxon>
        <taxon>Coccinelloidea</taxon>
        <taxon>Coccinellidae</taxon>
        <taxon>Scymninae</taxon>
        <taxon>Scymnini</taxon>
        <taxon>Cryptolaemus</taxon>
    </lineage>
</organism>
<dbReference type="InterPro" id="IPR000560">
    <property type="entry name" value="His_Pase_clade-2"/>
</dbReference>
<dbReference type="InterPro" id="IPR033379">
    <property type="entry name" value="Acid_Pase_AS"/>
</dbReference>
<accession>A0ABD2MVY7</accession>
<dbReference type="SUPFAM" id="SSF53254">
    <property type="entry name" value="Phosphoglycerate mutase-like"/>
    <property type="match status" value="1"/>
</dbReference>
<gene>
    <name evidence="9" type="ORF">HHI36_021162</name>
</gene>
<comment type="similarity">
    <text evidence="2">Belongs to the histidine acid phosphatase family.</text>
</comment>
<dbReference type="PANTHER" id="PTHR11567">
    <property type="entry name" value="ACID PHOSPHATASE-RELATED"/>
    <property type="match status" value="1"/>
</dbReference>
<dbReference type="PANTHER" id="PTHR11567:SF211">
    <property type="entry name" value="PROSTATIC ACID PHOSPHATASE"/>
    <property type="match status" value="1"/>
</dbReference>
<dbReference type="InterPro" id="IPR029033">
    <property type="entry name" value="His_PPase_superfam"/>
</dbReference>
<feature type="chain" id="PRO_5044847000" description="acid phosphatase" evidence="8">
    <location>
        <begin position="19"/>
        <end position="369"/>
    </location>
</feature>
<evidence type="ECO:0000256" key="8">
    <source>
        <dbReference type="SAM" id="SignalP"/>
    </source>
</evidence>
<evidence type="ECO:0000256" key="2">
    <source>
        <dbReference type="ARBA" id="ARBA00005375"/>
    </source>
</evidence>
<evidence type="ECO:0000256" key="3">
    <source>
        <dbReference type="ARBA" id="ARBA00012646"/>
    </source>
</evidence>
<keyword evidence="7" id="KW-0325">Glycoprotein</keyword>
<dbReference type="InterPro" id="IPR050645">
    <property type="entry name" value="Histidine_acid_phosphatase"/>
</dbReference>
<dbReference type="Gene3D" id="3.40.50.1240">
    <property type="entry name" value="Phosphoglycerate mutase-like"/>
    <property type="match status" value="1"/>
</dbReference>
<evidence type="ECO:0000256" key="7">
    <source>
        <dbReference type="ARBA" id="ARBA00023180"/>
    </source>
</evidence>
<evidence type="ECO:0000256" key="6">
    <source>
        <dbReference type="ARBA" id="ARBA00023157"/>
    </source>
</evidence>
<dbReference type="GO" id="GO:0003993">
    <property type="term" value="F:acid phosphatase activity"/>
    <property type="evidence" value="ECO:0007669"/>
    <property type="project" value="UniProtKB-EC"/>
</dbReference>
<feature type="signal peptide" evidence="8">
    <location>
        <begin position="1"/>
        <end position="18"/>
    </location>
</feature>
<reference evidence="9 10" key="1">
    <citation type="journal article" date="2021" name="BMC Biol.">
        <title>Horizontally acquired antibacterial genes associated with adaptive radiation of ladybird beetles.</title>
        <authorList>
            <person name="Li H.S."/>
            <person name="Tang X.F."/>
            <person name="Huang Y.H."/>
            <person name="Xu Z.Y."/>
            <person name="Chen M.L."/>
            <person name="Du X.Y."/>
            <person name="Qiu B.Y."/>
            <person name="Chen P.T."/>
            <person name="Zhang W."/>
            <person name="Slipinski A."/>
            <person name="Escalona H.E."/>
            <person name="Waterhouse R.M."/>
            <person name="Zwick A."/>
            <person name="Pang H."/>
        </authorList>
    </citation>
    <scope>NUCLEOTIDE SEQUENCE [LARGE SCALE GENOMIC DNA]</scope>
    <source>
        <strain evidence="9">SYSU2018</strain>
    </source>
</reference>
<dbReference type="EMBL" id="JABFTP020000042">
    <property type="protein sequence ID" value="KAL3270628.1"/>
    <property type="molecule type" value="Genomic_DNA"/>
</dbReference>
<keyword evidence="4 8" id="KW-0732">Signal</keyword>
<keyword evidence="6" id="KW-1015">Disulfide bond</keyword>
<evidence type="ECO:0000256" key="5">
    <source>
        <dbReference type="ARBA" id="ARBA00022801"/>
    </source>
</evidence>
<evidence type="ECO:0000256" key="1">
    <source>
        <dbReference type="ARBA" id="ARBA00000032"/>
    </source>
</evidence>
<comment type="catalytic activity">
    <reaction evidence="1">
        <text>a phosphate monoester + H2O = an alcohol + phosphate</text>
        <dbReference type="Rhea" id="RHEA:15017"/>
        <dbReference type="ChEBI" id="CHEBI:15377"/>
        <dbReference type="ChEBI" id="CHEBI:30879"/>
        <dbReference type="ChEBI" id="CHEBI:43474"/>
        <dbReference type="ChEBI" id="CHEBI:67140"/>
        <dbReference type="EC" id="3.1.3.2"/>
    </reaction>
</comment>
<comment type="caution">
    <text evidence="9">The sequence shown here is derived from an EMBL/GenBank/DDBJ whole genome shotgun (WGS) entry which is preliminary data.</text>
</comment>
<dbReference type="AlphaFoldDB" id="A0ABD2MVY7"/>